<evidence type="ECO:0000256" key="2">
    <source>
        <dbReference type="ARBA" id="ARBA00023315"/>
    </source>
</evidence>
<name>A0A975G5E1_9CAUL</name>
<feature type="domain" description="N-acetyltransferase" evidence="3">
    <location>
        <begin position="4"/>
        <end position="171"/>
    </location>
</feature>
<accession>A0A975G5E1</accession>
<dbReference type="GO" id="GO:0016747">
    <property type="term" value="F:acyltransferase activity, transferring groups other than amino-acyl groups"/>
    <property type="evidence" value="ECO:0007669"/>
    <property type="project" value="InterPro"/>
</dbReference>
<organism evidence="4 5">
    <name type="scientific">Phenylobacterium montanum</name>
    <dbReference type="NCBI Taxonomy" id="2823693"/>
    <lineage>
        <taxon>Bacteria</taxon>
        <taxon>Pseudomonadati</taxon>
        <taxon>Pseudomonadota</taxon>
        <taxon>Alphaproteobacteria</taxon>
        <taxon>Caulobacterales</taxon>
        <taxon>Caulobacteraceae</taxon>
        <taxon>Phenylobacterium</taxon>
    </lineage>
</organism>
<dbReference type="KEGG" id="caul:KCG34_22670"/>
<gene>
    <name evidence="4" type="ORF">KCG34_22670</name>
</gene>
<sequence length="171" mass="19390">MTPITIRKATPEDAETLTALGRETFADTFAHLYPPEDLAAFQAEAHTPERYAAWAVDPAFGLWIAEAGGRAIGYALAGPCHLPHPEVTESCGELWRIYVRKQTQGTGLGKRLMETVLDWLAKPGRDLWIGVWSQNHKAQQLYYRYGFEKVGEYEFPVGKTRDHEFILRRRG</sequence>
<dbReference type="Pfam" id="PF00583">
    <property type="entry name" value="Acetyltransf_1"/>
    <property type="match status" value="1"/>
</dbReference>
<keyword evidence="2" id="KW-0012">Acyltransferase</keyword>
<evidence type="ECO:0000256" key="1">
    <source>
        <dbReference type="ARBA" id="ARBA00022679"/>
    </source>
</evidence>
<protein>
    <submittedName>
        <fullName evidence="4">GNAT family N-acetyltransferase</fullName>
    </submittedName>
</protein>
<keyword evidence="1" id="KW-0808">Transferase</keyword>
<proteinExistence type="predicted"/>
<dbReference type="PANTHER" id="PTHR43877">
    <property type="entry name" value="AMINOALKYLPHOSPHONATE N-ACETYLTRANSFERASE-RELATED-RELATED"/>
    <property type="match status" value="1"/>
</dbReference>
<dbReference type="SUPFAM" id="SSF55729">
    <property type="entry name" value="Acyl-CoA N-acyltransferases (Nat)"/>
    <property type="match status" value="1"/>
</dbReference>
<evidence type="ECO:0000313" key="5">
    <source>
        <dbReference type="Proteomes" id="UP000676409"/>
    </source>
</evidence>
<dbReference type="InterPro" id="IPR000182">
    <property type="entry name" value="GNAT_dom"/>
</dbReference>
<dbReference type="EMBL" id="CP073078">
    <property type="protein sequence ID" value="QUD90892.1"/>
    <property type="molecule type" value="Genomic_DNA"/>
</dbReference>
<dbReference type="CDD" id="cd04301">
    <property type="entry name" value="NAT_SF"/>
    <property type="match status" value="1"/>
</dbReference>
<keyword evidence="5" id="KW-1185">Reference proteome</keyword>
<dbReference type="PROSITE" id="PS51186">
    <property type="entry name" value="GNAT"/>
    <property type="match status" value="1"/>
</dbReference>
<dbReference type="InterPro" id="IPR050832">
    <property type="entry name" value="Bact_Acetyltransf"/>
</dbReference>
<evidence type="ECO:0000259" key="3">
    <source>
        <dbReference type="PROSITE" id="PS51186"/>
    </source>
</evidence>
<reference evidence="4" key="1">
    <citation type="submission" date="2021-04" db="EMBL/GenBank/DDBJ databases">
        <title>The complete genome sequence of Caulobacter sp. S6.</title>
        <authorList>
            <person name="Tang Y."/>
            <person name="Ouyang W."/>
            <person name="Liu Q."/>
            <person name="Huang B."/>
            <person name="Guo Z."/>
            <person name="Lei P."/>
        </authorList>
    </citation>
    <scope>NUCLEOTIDE SEQUENCE</scope>
    <source>
        <strain evidence="4">S6</strain>
    </source>
</reference>
<dbReference type="Proteomes" id="UP000676409">
    <property type="component" value="Chromosome"/>
</dbReference>
<evidence type="ECO:0000313" key="4">
    <source>
        <dbReference type="EMBL" id="QUD90892.1"/>
    </source>
</evidence>
<dbReference type="AlphaFoldDB" id="A0A975G5E1"/>
<dbReference type="Gene3D" id="3.40.630.30">
    <property type="match status" value="1"/>
</dbReference>
<dbReference type="InterPro" id="IPR016181">
    <property type="entry name" value="Acyl_CoA_acyltransferase"/>
</dbReference>